<evidence type="ECO:0000313" key="2">
    <source>
        <dbReference type="Proteomes" id="UP000002675"/>
    </source>
</evidence>
<gene>
    <name evidence="1" type="ordered locus">VVA1178</name>
</gene>
<proteinExistence type="predicted"/>
<protein>
    <submittedName>
        <fullName evidence="1">Uncharacterized protein</fullName>
    </submittedName>
</protein>
<dbReference type="KEGG" id="vvy:VVA1178"/>
<name>Q7MD58_VIBVY</name>
<evidence type="ECO:0000313" key="1">
    <source>
        <dbReference type="EMBL" id="BAC97204.1"/>
    </source>
</evidence>
<organism evidence="1 2">
    <name type="scientific">Vibrio vulnificus (strain YJ016)</name>
    <dbReference type="NCBI Taxonomy" id="196600"/>
    <lineage>
        <taxon>Bacteria</taxon>
        <taxon>Pseudomonadati</taxon>
        <taxon>Pseudomonadota</taxon>
        <taxon>Gammaproteobacteria</taxon>
        <taxon>Vibrionales</taxon>
        <taxon>Vibrionaceae</taxon>
        <taxon>Vibrio</taxon>
    </lineage>
</organism>
<dbReference type="Proteomes" id="UP000002675">
    <property type="component" value="Chromosome II"/>
</dbReference>
<dbReference type="AlphaFoldDB" id="Q7MD58"/>
<reference evidence="1 2" key="1">
    <citation type="journal article" date="2003" name="Genome Res.">
        <title>Comparative genome analysis of Vibrio vulnificus, a marine pathogen.</title>
        <authorList>
            <person name="Chen C.Y."/>
            <person name="Wu K.M."/>
            <person name="Chang Y.C."/>
            <person name="Chang C.H."/>
            <person name="Tsai H.C."/>
            <person name="Liao T.L."/>
            <person name="Liu Y.M."/>
            <person name="Chen H.J."/>
            <person name="Shen A.B."/>
            <person name="Li J.C."/>
            <person name="Su T.L."/>
            <person name="Shao C.P."/>
            <person name="Lee C.T."/>
            <person name="Hor L.I."/>
            <person name="Tsai S.F."/>
        </authorList>
    </citation>
    <scope>NUCLEOTIDE SEQUENCE [LARGE SCALE GENOMIC DNA]</scope>
    <source>
        <strain evidence="1 2">YJ016</strain>
    </source>
</reference>
<sequence length="41" mass="4762">MSKHFTSNHKNHELKMELHVKNSSLNFLTKKEPQKAALDSL</sequence>
<dbReference type="HOGENOM" id="CLU_3278686_0_0_6"/>
<dbReference type="EMBL" id="BA000038">
    <property type="protein sequence ID" value="BAC97204.1"/>
    <property type="molecule type" value="Genomic_DNA"/>
</dbReference>
<accession>Q7MD58</accession>